<feature type="compositionally biased region" description="Basic and acidic residues" evidence="1">
    <location>
        <begin position="34"/>
        <end position="46"/>
    </location>
</feature>
<protein>
    <submittedName>
        <fullName evidence="2">Uncharacterized protein</fullName>
    </submittedName>
</protein>
<evidence type="ECO:0000313" key="2">
    <source>
        <dbReference type="EMBL" id="KAF2236650.1"/>
    </source>
</evidence>
<name>A0A6A6HGQ6_VIRVR</name>
<sequence>MSRLYNASALGFITLFGVITSVYSFKPEFEKTARERSLNQQIEKKATQQPAANKNDGLAAEGAKSTQPPDDLAKRETDNSLS</sequence>
<feature type="region of interest" description="Disordered" evidence="1">
    <location>
        <begin position="34"/>
        <end position="82"/>
    </location>
</feature>
<dbReference type="EMBL" id="ML991784">
    <property type="protein sequence ID" value="KAF2236650.1"/>
    <property type="molecule type" value="Genomic_DNA"/>
</dbReference>
<keyword evidence="3" id="KW-1185">Reference proteome</keyword>
<dbReference type="AlphaFoldDB" id="A0A6A6HGQ6"/>
<gene>
    <name evidence="2" type="ORF">EV356DRAFT_498201</name>
</gene>
<dbReference type="Pfam" id="PF23670">
    <property type="entry name" value="PIGBOS1"/>
    <property type="match status" value="1"/>
</dbReference>
<organism evidence="2 3">
    <name type="scientific">Viridothelium virens</name>
    <name type="common">Speckled blister lichen</name>
    <name type="synonym">Trypethelium virens</name>
    <dbReference type="NCBI Taxonomy" id="1048519"/>
    <lineage>
        <taxon>Eukaryota</taxon>
        <taxon>Fungi</taxon>
        <taxon>Dikarya</taxon>
        <taxon>Ascomycota</taxon>
        <taxon>Pezizomycotina</taxon>
        <taxon>Dothideomycetes</taxon>
        <taxon>Dothideomycetes incertae sedis</taxon>
        <taxon>Trypetheliales</taxon>
        <taxon>Trypetheliaceae</taxon>
        <taxon>Viridothelium</taxon>
    </lineage>
</organism>
<dbReference type="Proteomes" id="UP000800092">
    <property type="component" value="Unassembled WGS sequence"/>
</dbReference>
<evidence type="ECO:0000256" key="1">
    <source>
        <dbReference type="SAM" id="MobiDB-lite"/>
    </source>
</evidence>
<feature type="compositionally biased region" description="Basic and acidic residues" evidence="1">
    <location>
        <begin position="71"/>
        <end position="82"/>
    </location>
</feature>
<evidence type="ECO:0000313" key="3">
    <source>
        <dbReference type="Proteomes" id="UP000800092"/>
    </source>
</evidence>
<dbReference type="InterPro" id="IPR057394">
    <property type="entry name" value="PIGBOS1"/>
</dbReference>
<proteinExistence type="predicted"/>
<accession>A0A6A6HGQ6</accession>
<reference evidence="2" key="1">
    <citation type="journal article" date="2020" name="Stud. Mycol.">
        <title>101 Dothideomycetes genomes: a test case for predicting lifestyles and emergence of pathogens.</title>
        <authorList>
            <person name="Haridas S."/>
            <person name="Albert R."/>
            <person name="Binder M."/>
            <person name="Bloem J."/>
            <person name="Labutti K."/>
            <person name="Salamov A."/>
            <person name="Andreopoulos B."/>
            <person name="Baker S."/>
            <person name="Barry K."/>
            <person name="Bills G."/>
            <person name="Bluhm B."/>
            <person name="Cannon C."/>
            <person name="Castanera R."/>
            <person name="Culley D."/>
            <person name="Daum C."/>
            <person name="Ezra D."/>
            <person name="Gonzalez J."/>
            <person name="Henrissat B."/>
            <person name="Kuo A."/>
            <person name="Liang C."/>
            <person name="Lipzen A."/>
            <person name="Lutzoni F."/>
            <person name="Magnuson J."/>
            <person name="Mondo S."/>
            <person name="Nolan M."/>
            <person name="Ohm R."/>
            <person name="Pangilinan J."/>
            <person name="Park H.-J."/>
            <person name="Ramirez L."/>
            <person name="Alfaro M."/>
            <person name="Sun H."/>
            <person name="Tritt A."/>
            <person name="Yoshinaga Y."/>
            <person name="Zwiers L.-H."/>
            <person name="Turgeon B."/>
            <person name="Goodwin S."/>
            <person name="Spatafora J."/>
            <person name="Crous P."/>
            <person name="Grigoriev I."/>
        </authorList>
    </citation>
    <scope>NUCLEOTIDE SEQUENCE</scope>
    <source>
        <strain evidence="2">Tuck. ex Michener</strain>
    </source>
</reference>